<dbReference type="InterPro" id="IPR002549">
    <property type="entry name" value="AI-2E-like"/>
</dbReference>
<evidence type="ECO:0000256" key="5">
    <source>
        <dbReference type="ARBA" id="ARBA00022692"/>
    </source>
</evidence>
<keyword evidence="9" id="KW-0614">Plasmid</keyword>
<sequence length="356" mass="38057">MVQDRRDDLTRITLAVLFIGSLLVASFWLMQPFLPAIVWAMTLVIATFPLMLWVQRHVGGSRGLATFIMTLVLLLVLIVPFWLAVSVIVTNIDEFGGMIRTLLSMQAPPPPTWLADVPLVGARATEAWAKLASTRLQELVPRLMPYAGAATQWFASAAGGLGTMLLHFLLTTAIAAIMYMGGEKAAATAVRFGRRLAGDRGEMAVRLAGQAIRSVALGVVVTAVAQTAVGGIGLMVVGVPFAALLTAAIFILCLIQIGPGLVMVPVVIWMYYSSDAVWATVMLVFTIVAGTMDQFIRPVLIRKGADLPILLILAGVIGGLIAFGVLGIFIGPTVLAIAYTLLNAWMTDSDQEVVRQ</sequence>
<dbReference type="HOGENOM" id="CLU_041771_1_1_5"/>
<keyword evidence="6 8" id="KW-1133">Transmembrane helix</keyword>
<dbReference type="AlphaFoldDB" id="W6RJ62"/>
<evidence type="ECO:0000256" key="1">
    <source>
        <dbReference type="ARBA" id="ARBA00004651"/>
    </source>
</evidence>
<feature type="transmembrane region" description="Helical" evidence="8">
    <location>
        <begin position="309"/>
        <end position="342"/>
    </location>
</feature>
<dbReference type="PANTHER" id="PTHR21716">
    <property type="entry name" value="TRANSMEMBRANE PROTEIN"/>
    <property type="match status" value="1"/>
</dbReference>
<evidence type="ECO:0000256" key="2">
    <source>
        <dbReference type="ARBA" id="ARBA00009773"/>
    </source>
</evidence>
<evidence type="ECO:0000256" key="3">
    <source>
        <dbReference type="ARBA" id="ARBA00022448"/>
    </source>
</evidence>
<keyword evidence="4" id="KW-1003">Cell membrane</keyword>
<evidence type="ECO:0000313" key="10">
    <source>
        <dbReference type="Proteomes" id="UP000019443"/>
    </source>
</evidence>
<keyword evidence="5 8" id="KW-0812">Transmembrane</keyword>
<dbReference type="GO" id="GO:0005886">
    <property type="term" value="C:plasma membrane"/>
    <property type="evidence" value="ECO:0007669"/>
    <property type="project" value="UniProtKB-SubCell"/>
</dbReference>
<name>W6RJ62_9HYPH</name>
<dbReference type="PATRIC" id="fig|348824.6.peg.5393"/>
<keyword evidence="7 8" id="KW-0472">Membrane</keyword>
<evidence type="ECO:0000256" key="7">
    <source>
        <dbReference type="ARBA" id="ARBA00023136"/>
    </source>
</evidence>
<keyword evidence="10" id="KW-1185">Reference proteome</keyword>
<evidence type="ECO:0000256" key="4">
    <source>
        <dbReference type="ARBA" id="ARBA00022475"/>
    </source>
</evidence>
<keyword evidence="3" id="KW-0813">Transport</keyword>
<comment type="subcellular location">
    <subcellularLocation>
        <location evidence="1">Cell membrane</location>
        <topology evidence="1">Multi-pass membrane protein</topology>
    </subcellularLocation>
</comment>
<dbReference type="EMBL" id="HG916854">
    <property type="protein sequence ID" value="CDM61197.1"/>
    <property type="molecule type" value="Genomic_DNA"/>
</dbReference>
<dbReference type="KEGG" id="rhl:LPU83_pLPU83c_0635"/>
<evidence type="ECO:0000313" key="9">
    <source>
        <dbReference type="EMBL" id="CDM61197.1"/>
    </source>
</evidence>
<comment type="similarity">
    <text evidence="2">Belongs to the autoinducer-2 exporter (AI-2E) (TC 2.A.86) family.</text>
</comment>
<geneLocation type="plasmid" evidence="9 10">
    <name>pLPU83c</name>
</geneLocation>
<feature type="transmembrane region" description="Helical" evidence="8">
    <location>
        <begin position="36"/>
        <end position="54"/>
    </location>
</feature>
<feature type="transmembrane region" description="Helical" evidence="8">
    <location>
        <begin position="153"/>
        <end position="182"/>
    </location>
</feature>
<protein>
    <submittedName>
        <fullName evidence="9">UPF0118 inner membrane protein</fullName>
    </submittedName>
</protein>
<organism evidence="9 10">
    <name type="scientific">Rhizobium favelukesii</name>
    <dbReference type="NCBI Taxonomy" id="348824"/>
    <lineage>
        <taxon>Bacteria</taxon>
        <taxon>Pseudomonadati</taxon>
        <taxon>Pseudomonadota</taxon>
        <taxon>Alphaproteobacteria</taxon>
        <taxon>Hyphomicrobiales</taxon>
        <taxon>Rhizobiaceae</taxon>
        <taxon>Rhizobium/Agrobacterium group</taxon>
        <taxon>Rhizobium</taxon>
    </lineage>
</organism>
<dbReference type="PANTHER" id="PTHR21716:SF67">
    <property type="entry name" value="TRANSPORT PROTEIN YDIK-RELATED"/>
    <property type="match status" value="1"/>
</dbReference>
<dbReference type="Proteomes" id="UP000019443">
    <property type="component" value="Plasmid pLPU83c"/>
</dbReference>
<evidence type="ECO:0000256" key="8">
    <source>
        <dbReference type="SAM" id="Phobius"/>
    </source>
</evidence>
<dbReference type="NCBIfam" id="NF008216">
    <property type="entry name" value="PRK10983.1"/>
    <property type="match status" value="1"/>
</dbReference>
<evidence type="ECO:0000256" key="6">
    <source>
        <dbReference type="ARBA" id="ARBA00022989"/>
    </source>
</evidence>
<feature type="transmembrane region" description="Helical" evidence="8">
    <location>
        <begin position="66"/>
        <end position="89"/>
    </location>
</feature>
<feature type="transmembrane region" description="Helical" evidence="8">
    <location>
        <begin position="12"/>
        <end position="30"/>
    </location>
</feature>
<accession>W6RJ62</accession>
<reference evidence="9" key="1">
    <citation type="submission" date="2013-11" db="EMBL/GenBank/DDBJ databases">
        <title>Draft genome sequence of the broad-host-range Rhizobium sp. LPU83 strain, a member of the low-genetic diversity Oregon-like Rhizobium sp. group.</title>
        <authorList>
            <person name="Wibberg D."/>
            <person name="Puehler A."/>
            <person name="Schlueter A."/>
        </authorList>
    </citation>
    <scope>NUCLEOTIDE SEQUENCE [LARGE SCALE GENOMIC DNA]</scope>
    <source>
        <strain evidence="9">LPU83</strain>
        <plasmid evidence="9">pLPU83c</plasmid>
    </source>
</reference>
<dbReference type="Pfam" id="PF01594">
    <property type="entry name" value="AI-2E_transport"/>
    <property type="match status" value="1"/>
</dbReference>
<proteinExistence type="inferred from homology"/>
<feature type="transmembrane region" description="Helical" evidence="8">
    <location>
        <begin position="267"/>
        <end position="289"/>
    </location>
</feature>
<gene>
    <name evidence="9" type="ORF">LPU83_pLPU83c_0635</name>
</gene>